<comment type="similarity">
    <text evidence="2">Belongs to the kinesin light chain family.</text>
</comment>
<comment type="subcellular location">
    <subcellularLocation>
        <location evidence="1">Cytoplasm</location>
        <location evidence="1">Cytoskeleton</location>
    </subcellularLocation>
</comment>
<sequence length="628" mass="69005">MHRCRRSSVVRDSSTAPPLKALGPEHPDTATSLNNLAELYQTMGRTDEALPLHQRTLAISEKALGPEHPGTAFPLNNLAGLYQAMGRHDQALPLQQRALAILARHGQSPVELAMSQGNLAELYARLDQPPVAIFYGKQSVNGFQTLRANLTRLDKDLQEGFLKKHEAYYSRLAGWLIDAGRLAEAQQVTAMLKEQELFELVRRDAASDPRTSQASLTGIEPGFARQFDALASQLASAGRGLDELERKARYEPLSAAEQTRRSEYERQLAAGRKAFERYLSELEAAFAKLDSERRKDIERLNVAEAEALQGSLDELGHGAVLVHYVVLDDALKIILTTPRLQRGYTVNVGRKPLNQAIQQLRKGIEGRRDVAQPARQLHDWLIAPLADDLQASGARTLMVALTDALRYLPFAALHDGQSWLAERYALALYTEAARQNIGKTPIAQWQLQAFGLTRKVEGFPALPGVGAELAAIVGPSGLPGRIRLDGEFTADSFKGAVDGRPPVLHVASHFVFRPGTEVDSFLLLGDGSRLSLADLKAYSFRQLDLLALSACETAMGGGQNERRSRPAAAVSRHAVRPLAMAPARSLGCLARVDRETHTLKRFPGHSRIETSVAPITRQILRQRPHLLV</sequence>
<evidence type="ECO:0000256" key="7">
    <source>
        <dbReference type="ARBA" id="ARBA00023054"/>
    </source>
</evidence>
<evidence type="ECO:0000256" key="2">
    <source>
        <dbReference type="ARBA" id="ARBA00009622"/>
    </source>
</evidence>
<dbReference type="SUPFAM" id="SSF48452">
    <property type="entry name" value="TPR-like"/>
    <property type="match status" value="1"/>
</dbReference>
<gene>
    <name evidence="13" type="ORF">AW08_02897</name>
</gene>
<dbReference type="SMART" id="SM00028">
    <property type="entry name" value="TPR"/>
    <property type="match status" value="2"/>
</dbReference>
<dbReference type="Proteomes" id="UP000020218">
    <property type="component" value="Unassembled WGS sequence"/>
</dbReference>
<dbReference type="PANTHER" id="PTHR45783">
    <property type="entry name" value="KINESIN LIGHT CHAIN"/>
    <property type="match status" value="1"/>
</dbReference>
<dbReference type="PANTHER" id="PTHR45783:SF3">
    <property type="entry name" value="KINESIN LIGHT CHAIN"/>
    <property type="match status" value="1"/>
</dbReference>
<dbReference type="EMBL" id="JFAX01000018">
    <property type="protein sequence ID" value="EXI65872.1"/>
    <property type="molecule type" value="Genomic_DNA"/>
</dbReference>
<keyword evidence="8" id="KW-0505">Motor protein</keyword>
<dbReference type="STRING" id="1454001.AW08_02897"/>
<dbReference type="GO" id="GO:0005871">
    <property type="term" value="C:kinesin complex"/>
    <property type="evidence" value="ECO:0007669"/>
    <property type="project" value="InterPro"/>
</dbReference>
<accession>A0A011NMI1</accession>
<dbReference type="PATRIC" id="fig|1454001.3.peg.2918"/>
<evidence type="ECO:0000256" key="9">
    <source>
        <dbReference type="ARBA" id="ARBA00023212"/>
    </source>
</evidence>
<evidence type="ECO:0000259" key="12">
    <source>
        <dbReference type="Pfam" id="PF12770"/>
    </source>
</evidence>
<comment type="caution">
    <text evidence="13">The sequence shown here is derived from an EMBL/GenBank/DDBJ whole genome shotgun (WGS) entry which is preliminary data.</text>
</comment>
<feature type="domain" description="CHAT" evidence="12">
    <location>
        <begin position="373"/>
        <end position="558"/>
    </location>
</feature>
<organism evidence="13 14">
    <name type="scientific">Candidatus Accumulibacter adjunctus</name>
    <dbReference type="NCBI Taxonomy" id="1454001"/>
    <lineage>
        <taxon>Bacteria</taxon>
        <taxon>Pseudomonadati</taxon>
        <taxon>Pseudomonadota</taxon>
        <taxon>Betaproteobacteria</taxon>
        <taxon>Candidatus Accumulibacter</taxon>
    </lineage>
</organism>
<evidence type="ECO:0000256" key="8">
    <source>
        <dbReference type="ARBA" id="ARBA00023175"/>
    </source>
</evidence>
<dbReference type="GO" id="GO:0005737">
    <property type="term" value="C:cytoplasm"/>
    <property type="evidence" value="ECO:0007669"/>
    <property type="project" value="TreeGrafter"/>
</dbReference>
<evidence type="ECO:0000313" key="14">
    <source>
        <dbReference type="Proteomes" id="UP000020218"/>
    </source>
</evidence>
<dbReference type="InterPro" id="IPR011990">
    <property type="entry name" value="TPR-like_helical_dom_sf"/>
</dbReference>
<name>A0A011NMI1_9PROT</name>
<protein>
    <submittedName>
        <fullName evidence="13">O-linked N-acetylglucosamine transferase, SPINDLY family</fullName>
    </submittedName>
</protein>
<dbReference type="GO" id="GO:0007018">
    <property type="term" value="P:microtubule-based movement"/>
    <property type="evidence" value="ECO:0007669"/>
    <property type="project" value="TreeGrafter"/>
</dbReference>
<evidence type="ECO:0000256" key="10">
    <source>
        <dbReference type="PROSITE-ProRule" id="PRU00339"/>
    </source>
</evidence>
<keyword evidence="3" id="KW-0963">Cytoplasm</keyword>
<evidence type="ECO:0000256" key="4">
    <source>
        <dbReference type="ARBA" id="ARBA00022701"/>
    </source>
</evidence>
<proteinExistence type="inferred from homology"/>
<dbReference type="Pfam" id="PF12770">
    <property type="entry name" value="CHAT"/>
    <property type="match status" value="1"/>
</dbReference>
<dbReference type="InterPro" id="IPR024983">
    <property type="entry name" value="CHAT_dom"/>
</dbReference>
<feature type="region of interest" description="Disordered" evidence="11">
    <location>
        <begin position="1"/>
        <end position="29"/>
    </location>
</feature>
<evidence type="ECO:0000256" key="3">
    <source>
        <dbReference type="ARBA" id="ARBA00022490"/>
    </source>
</evidence>
<keyword evidence="13" id="KW-0808">Transferase</keyword>
<keyword evidence="9" id="KW-0206">Cytoskeleton</keyword>
<dbReference type="PROSITE" id="PS50005">
    <property type="entry name" value="TPR"/>
    <property type="match status" value="1"/>
</dbReference>
<evidence type="ECO:0000256" key="1">
    <source>
        <dbReference type="ARBA" id="ARBA00004245"/>
    </source>
</evidence>
<reference evidence="13" key="1">
    <citation type="submission" date="2014-02" db="EMBL/GenBank/DDBJ databases">
        <title>Expanding our view of genomic diversity in Candidatus Accumulibacter clades.</title>
        <authorList>
            <person name="Skennerton C.T."/>
            <person name="Barr J.J."/>
            <person name="Slater F.R."/>
            <person name="Bond P.L."/>
            <person name="Tyson G.W."/>
        </authorList>
    </citation>
    <scope>NUCLEOTIDE SEQUENCE [LARGE SCALE GENOMIC DNA]</scope>
</reference>
<evidence type="ECO:0000256" key="6">
    <source>
        <dbReference type="ARBA" id="ARBA00022803"/>
    </source>
</evidence>
<feature type="repeat" description="TPR" evidence="10">
    <location>
        <begin position="30"/>
        <end position="63"/>
    </location>
</feature>
<keyword evidence="5" id="KW-0677">Repeat</keyword>
<dbReference type="GO" id="GO:0016740">
    <property type="term" value="F:transferase activity"/>
    <property type="evidence" value="ECO:0007669"/>
    <property type="project" value="UniProtKB-KW"/>
</dbReference>
<evidence type="ECO:0000256" key="11">
    <source>
        <dbReference type="SAM" id="MobiDB-lite"/>
    </source>
</evidence>
<keyword evidence="6 10" id="KW-0802">TPR repeat</keyword>
<dbReference type="GO" id="GO:0019894">
    <property type="term" value="F:kinesin binding"/>
    <property type="evidence" value="ECO:0007669"/>
    <property type="project" value="TreeGrafter"/>
</dbReference>
<keyword evidence="14" id="KW-1185">Reference proteome</keyword>
<dbReference type="PRINTS" id="PR00381">
    <property type="entry name" value="KINESINLIGHT"/>
</dbReference>
<evidence type="ECO:0000256" key="5">
    <source>
        <dbReference type="ARBA" id="ARBA00022737"/>
    </source>
</evidence>
<dbReference type="GO" id="GO:0005874">
    <property type="term" value="C:microtubule"/>
    <property type="evidence" value="ECO:0007669"/>
    <property type="project" value="UniProtKB-KW"/>
</dbReference>
<dbReference type="AlphaFoldDB" id="A0A011NMI1"/>
<dbReference type="InterPro" id="IPR002151">
    <property type="entry name" value="Kinesin_light"/>
</dbReference>
<evidence type="ECO:0000313" key="13">
    <source>
        <dbReference type="EMBL" id="EXI65872.1"/>
    </source>
</evidence>
<dbReference type="InterPro" id="IPR019734">
    <property type="entry name" value="TPR_rpt"/>
</dbReference>
<dbReference type="Pfam" id="PF13424">
    <property type="entry name" value="TPR_12"/>
    <property type="match status" value="1"/>
</dbReference>
<keyword evidence="4" id="KW-0493">Microtubule</keyword>
<keyword evidence="7" id="KW-0175">Coiled coil</keyword>
<dbReference type="Gene3D" id="1.25.40.10">
    <property type="entry name" value="Tetratricopeptide repeat domain"/>
    <property type="match status" value="1"/>
</dbReference>